<protein>
    <recommendedName>
        <fullName evidence="7">Peptidase M48 domain-containing protein</fullName>
    </recommendedName>
</protein>
<dbReference type="GO" id="GO:0033108">
    <property type="term" value="P:mitochondrial respiratory chain complex assembly"/>
    <property type="evidence" value="ECO:0007669"/>
    <property type="project" value="EnsemblFungi"/>
</dbReference>
<sequence length="329" mass="37422">MYRRVTNQWSKFVRQYLNAKFKHFKSNEKPISFKSLISNPRRNKQLGLAVGGSVVFYCANLDAAPVTGRTRFLWLPRSVELLVGGYSYQSKLQETDKYLLSPIHPVTLRVSNLFMKVVEAARADPQVDHSLLDDIDWKIHVVNDPLAPPNAFVMPGGKVFVFSSILGICKNDDGLAAVLAHELAHQLARHSAEQISKSIIYLGLEGVLYAVTGMRIFNNMLVNMILKLPASREMETEADHIGLMIMSRACFNPDEAVRLWERMSDFEKQYKSGSVRLEFLSTHPHSTRRIKDISKNLLKAHELYSQSNCAIINGHYSKFQNFFNANSRF</sequence>
<dbReference type="InParanoid" id="G8JSW5"/>
<dbReference type="GO" id="GO:0034982">
    <property type="term" value="P:mitochondrial protein processing"/>
    <property type="evidence" value="ECO:0007669"/>
    <property type="project" value="TreeGrafter"/>
</dbReference>
<keyword evidence="3 6" id="KW-0378">Hydrolase</keyword>
<keyword evidence="9" id="KW-1185">Reference proteome</keyword>
<dbReference type="EMBL" id="CP002500">
    <property type="protein sequence ID" value="AET39118.1"/>
    <property type="molecule type" value="Genomic_DNA"/>
</dbReference>
<dbReference type="PANTHER" id="PTHR22726:SF1">
    <property type="entry name" value="METALLOENDOPEPTIDASE OMA1, MITOCHONDRIAL"/>
    <property type="match status" value="1"/>
</dbReference>
<name>G8JSW5_ERECY</name>
<evidence type="ECO:0000256" key="4">
    <source>
        <dbReference type="ARBA" id="ARBA00022833"/>
    </source>
</evidence>
<dbReference type="InterPro" id="IPR051156">
    <property type="entry name" value="Mito/Outer_Membr_Metalloprot"/>
</dbReference>
<dbReference type="eggNOG" id="KOG2661">
    <property type="taxonomic scope" value="Eukaryota"/>
</dbReference>
<keyword evidence="1 6" id="KW-0645">Protease</keyword>
<evidence type="ECO:0000256" key="3">
    <source>
        <dbReference type="ARBA" id="ARBA00022801"/>
    </source>
</evidence>
<feature type="domain" description="Peptidase M48" evidence="7">
    <location>
        <begin position="136"/>
        <end position="295"/>
    </location>
</feature>
<dbReference type="GeneID" id="11472373"/>
<evidence type="ECO:0000313" key="8">
    <source>
        <dbReference type="EMBL" id="AET39118.1"/>
    </source>
</evidence>
<evidence type="ECO:0000256" key="5">
    <source>
        <dbReference type="ARBA" id="ARBA00023049"/>
    </source>
</evidence>
<keyword evidence="4 6" id="KW-0862">Zinc</keyword>
<evidence type="ECO:0000259" key="7">
    <source>
        <dbReference type="Pfam" id="PF01435"/>
    </source>
</evidence>
<dbReference type="Pfam" id="PF01435">
    <property type="entry name" value="Peptidase_M48"/>
    <property type="match status" value="1"/>
</dbReference>
<dbReference type="RefSeq" id="XP_003645935.1">
    <property type="nucleotide sequence ID" value="XM_003645887.1"/>
</dbReference>
<dbReference type="AlphaFoldDB" id="G8JSW5"/>
<accession>G8JSW5</accession>
<evidence type="ECO:0000256" key="2">
    <source>
        <dbReference type="ARBA" id="ARBA00022723"/>
    </source>
</evidence>
<evidence type="ECO:0000256" key="6">
    <source>
        <dbReference type="RuleBase" id="RU003983"/>
    </source>
</evidence>
<proteinExistence type="inferred from homology"/>
<dbReference type="MEROPS" id="M48.018"/>
<dbReference type="GO" id="GO:0035694">
    <property type="term" value="P:mitochondrial protein catabolic process"/>
    <property type="evidence" value="ECO:0007669"/>
    <property type="project" value="EnsemblFungi"/>
</dbReference>
<dbReference type="GO" id="GO:0031929">
    <property type="term" value="P:TOR signaling"/>
    <property type="evidence" value="ECO:0007669"/>
    <property type="project" value="EnsemblFungi"/>
</dbReference>
<evidence type="ECO:0000313" key="9">
    <source>
        <dbReference type="Proteomes" id="UP000006790"/>
    </source>
</evidence>
<dbReference type="STRING" id="931890.G8JSW5"/>
<dbReference type="OMA" id="RFNCYSE"/>
<dbReference type="GO" id="GO:0004222">
    <property type="term" value="F:metalloendopeptidase activity"/>
    <property type="evidence" value="ECO:0007669"/>
    <property type="project" value="EnsemblFungi"/>
</dbReference>
<comment type="similarity">
    <text evidence="6">Belongs to the peptidase M48 family.</text>
</comment>
<dbReference type="Gene3D" id="3.30.2010.10">
    <property type="entry name" value="Metalloproteases ('zincins'), catalytic domain"/>
    <property type="match status" value="1"/>
</dbReference>
<dbReference type="PANTHER" id="PTHR22726">
    <property type="entry name" value="METALLOENDOPEPTIDASE OMA1"/>
    <property type="match status" value="1"/>
</dbReference>
<dbReference type="Proteomes" id="UP000006790">
    <property type="component" value="Chromosome 4"/>
</dbReference>
<dbReference type="GO" id="GO:0005743">
    <property type="term" value="C:mitochondrial inner membrane"/>
    <property type="evidence" value="ECO:0007669"/>
    <property type="project" value="EnsemblFungi"/>
</dbReference>
<dbReference type="HOGENOM" id="CLU_029002_1_2_1"/>
<reference evidence="9" key="1">
    <citation type="journal article" date="2012" name="G3 (Bethesda)">
        <title>Pichia sorbitophila, an interspecies yeast hybrid reveals early steps of genome resolution following polyploidization.</title>
        <authorList>
            <person name="Leh Louis V."/>
            <person name="Despons L."/>
            <person name="Friedrich A."/>
            <person name="Martin T."/>
            <person name="Durrens P."/>
            <person name="Casaregola S."/>
            <person name="Neuveglise C."/>
            <person name="Fairhead C."/>
            <person name="Marck C."/>
            <person name="Cruz J.A."/>
            <person name="Straub M.L."/>
            <person name="Kugler V."/>
            <person name="Sacerdot C."/>
            <person name="Uzunov Z."/>
            <person name="Thierry A."/>
            <person name="Weiss S."/>
            <person name="Bleykasten C."/>
            <person name="De Montigny J."/>
            <person name="Jacques N."/>
            <person name="Jung P."/>
            <person name="Lemaire M."/>
            <person name="Mallet S."/>
            <person name="Morel G."/>
            <person name="Richard G.F."/>
            <person name="Sarkar A."/>
            <person name="Savel G."/>
            <person name="Schacherer J."/>
            <person name="Seret M.L."/>
            <person name="Talla E."/>
            <person name="Samson G."/>
            <person name="Jubin C."/>
            <person name="Poulain J."/>
            <person name="Vacherie B."/>
            <person name="Barbe V."/>
            <person name="Pelletier E."/>
            <person name="Sherman D.J."/>
            <person name="Westhof E."/>
            <person name="Weissenbach J."/>
            <person name="Baret P.V."/>
            <person name="Wincker P."/>
            <person name="Gaillardin C."/>
            <person name="Dujon B."/>
            <person name="Souciet J.L."/>
        </authorList>
    </citation>
    <scope>NUCLEOTIDE SEQUENCE [LARGE SCALE GENOMIC DNA]</scope>
    <source>
        <strain evidence="9">CBS 270.75 / DBVPG 7215 / KCTC 17166 / NRRL Y-17582</strain>
    </source>
</reference>
<evidence type="ECO:0000256" key="1">
    <source>
        <dbReference type="ARBA" id="ARBA00022670"/>
    </source>
</evidence>
<dbReference type="GO" id="GO:0141164">
    <property type="term" value="P:mitochondrial protein quality control"/>
    <property type="evidence" value="ECO:0007669"/>
    <property type="project" value="EnsemblFungi"/>
</dbReference>
<comment type="cofactor">
    <cofactor evidence="6">
        <name>Zn(2+)</name>
        <dbReference type="ChEBI" id="CHEBI:29105"/>
    </cofactor>
    <text evidence="6">Binds 1 zinc ion per subunit.</text>
</comment>
<gene>
    <name evidence="8" type="ordered locus">Ecym_4036</name>
</gene>
<dbReference type="GO" id="GO:0046872">
    <property type="term" value="F:metal ion binding"/>
    <property type="evidence" value="ECO:0007669"/>
    <property type="project" value="UniProtKB-KW"/>
</dbReference>
<dbReference type="FunCoup" id="G8JSW5">
    <property type="interactions" value="223"/>
</dbReference>
<dbReference type="InterPro" id="IPR001915">
    <property type="entry name" value="Peptidase_M48"/>
</dbReference>
<dbReference type="KEGG" id="erc:Ecym_4036"/>
<keyword evidence="5 6" id="KW-0482">Metalloprotease</keyword>
<dbReference type="CDD" id="cd07331">
    <property type="entry name" value="M48C_Oma1_like"/>
    <property type="match status" value="1"/>
</dbReference>
<organism evidence="8 9">
    <name type="scientific">Eremothecium cymbalariae (strain CBS 270.75 / DBVPG 7215 / KCTC 17166 / NRRL Y-17582)</name>
    <name type="common">Yeast</name>
    <dbReference type="NCBI Taxonomy" id="931890"/>
    <lineage>
        <taxon>Eukaryota</taxon>
        <taxon>Fungi</taxon>
        <taxon>Dikarya</taxon>
        <taxon>Ascomycota</taxon>
        <taxon>Saccharomycotina</taxon>
        <taxon>Saccharomycetes</taxon>
        <taxon>Saccharomycetales</taxon>
        <taxon>Saccharomycetaceae</taxon>
        <taxon>Eremothecium</taxon>
    </lineage>
</organism>
<dbReference type="OrthoDB" id="7464992at2759"/>
<keyword evidence="2" id="KW-0479">Metal-binding</keyword>